<keyword evidence="5" id="KW-0119">Carbohydrate metabolism</keyword>
<evidence type="ECO:0000256" key="3">
    <source>
        <dbReference type="ARBA" id="ARBA00011233"/>
    </source>
</evidence>
<evidence type="ECO:0000256" key="4">
    <source>
        <dbReference type="ARBA" id="ARBA00023239"/>
    </source>
</evidence>
<keyword evidence="4" id="KW-0456">Lyase</keyword>
<protein>
    <submittedName>
        <fullName evidence="6">Bifunctional 4-hydroxy-2-oxoglutarate aldolase/2-dehydro-3-deoxy-phosphogluconate aldolase</fullName>
    </submittedName>
</protein>
<dbReference type="Gene3D" id="3.20.20.70">
    <property type="entry name" value="Aldolase class I"/>
    <property type="match status" value="1"/>
</dbReference>
<evidence type="ECO:0000256" key="1">
    <source>
        <dbReference type="ARBA" id="ARBA00004761"/>
    </source>
</evidence>
<comment type="subunit">
    <text evidence="3">Homotrimer.</text>
</comment>
<name>A0A926DQU9_9FIRM</name>
<dbReference type="EMBL" id="JACRSU010000005">
    <property type="protein sequence ID" value="MBC8541679.1"/>
    <property type="molecule type" value="Genomic_DNA"/>
</dbReference>
<comment type="caution">
    <text evidence="6">The sequence shown here is derived from an EMBL/GenBank/DDBJ whole genome shotgun (WGS) entry which is preliminary data.</text>
</comment>
<comment type="pathway">
    <text evidence="1">Carbohydrate acid metabolism.</text>
</comment>
<dbReference type="NCBIfam" id="TIGR01182">
    <property type="entry name" value="eda"/>
    <property type="match status" value="1"/>
</dbReference>
<accession>A0A926DQU9</accession>
<dbReference type="InterPro" id="IPR013785">
    <property type="entry name" value="Aldolase_TIM"/>
</dbReference>
<dbReference type="PANTHER" id="PTHR30246">
    <property type="entry name" value="2-KETO-3-DEOXY-6-PHOSPHOGLUCONATE ALDOLASE"/>
    <property type="match status" value="1"/>
</dbReference>
<dbReference type="CDD" id="cd00452">
    <property type="entry name" value="KDPG_aldolase"/>
    <property type="match status" value="1"/>
</dbReference>
<evidence type="ECO:0000256" key="2">
    <source>
        <dbReference type="ARBA" id="ARBA00006906"/>
    </source>
</evidence>
<dbReference type="SUPFAM" id="SSF51569">
    <property type="entry name" value="Aldolase"/>
    <property type="match status" value="1"/>
</dbReference>
<gene>
    <name evidence="6" type="ORF">H8698_11890</name>
</gene>
<organism evidence="6 7">
    <name type="scientific">Congzhengia minquanensis</name>
    <dbReference type="NCBI Taxonomy" id="2763657"/>
    <lineage>
        <taxon>Bacteria</taxon>
        <taxon>Bacillati</taxon>
        <taxon>Bacillota</taxon>
        <taxon>Clostridia</taxon>
        <taxon>Eubacteriales</taxon>
        <taxon>Oscillospiraceae</taxon>
        <taxon>Congzhengia</taxon>
    </lineage>
</organism>
<keyword evidence="7" id="KW-1185">Reference proteome</keyword>
<proteinExistence type="inferred from homology"/>
<comment type="similarity">
    <text evidence="2">Belongs to the KHG/KDPG aldolase family.</text>
</comment>
<evidence type="ECO:0000313" key="7">
    <source>
        <dbReference type="Proteomes" id="UP000611762"/>
    </source>
</evidence>
<evidence type="ECO:0000256" key="5">
    <source>
        <dbReference type="ARBA" id="ARBA00023277"/>
    </source>
</evidence>
<dbReference type="AlphaFoldDB" id="A0A926DQU9"/>
<evidence type="ECO:0000313" key="6">
    <source>
        <dbReference type="EMBL" id="MBC8541679.1"/>
    </source>
</evidence>
<dbReference type="GO" id="GO:0016829">
    <property type="term" value="F:lyase activity"/>
    <property type="evidence" value="ECO:0007669"/>
    <property type="project" value="UniProtKB-KW"/>
</dbReference>
<dbReference type="RefSeq" id="WP_249313703.1">
    <property type="nucleotide sequence ID" value="NZ_JACRSU010000005.1"/>
</dbReference>
<dbReference type="InterPro" id="IPR000887">
    <property type="entry name" value="Aldlse_KDPG_KHG"/>
</dbReference>
<reference evidence="6" key="1">
    <citation type="submission" date="2020-08" db="EMBL/GenBank/DDBJ databases">
        <title>Genome public.</title>
        <authorList>
            <person name="Liu C."/>
            <person name="Sun Q."/>
        </authorList>
    </citation>
    <scope>NUCLEOTIDE SEQUENCE</scope>
    <source>
        <strain evidence="6">H8</strain>
    </source>
</reference>
<sequence>MKEQTIEHVLAHKIITIVRGVDRENIFKTAEAFILGGIACMEITYDAARPETHAETAETIRQLNERFLKDLMIGAGTVLTPEQVVMTKEAGGRYIISPNVNKDVIQKTAQCGLVSMPGAFTPTECEEAHRWGADFVKLFPVGGMGPGYVKDLAAPLSHIRFLAVGGVTAENLPAFLKAGAVGAGVGSDLVNKELILSGAFSKITQRAKQYVEAASQEC</sequence>
<dbReference type="PANTHER" id="PTHR30246:SF1">
    <property type="entry name" value="2-DEHYDRO-3-DEOXY-6-PHOSPHOGALACTONATE ALDOLASE-RELATED"/>
    <property type="match status" value="1"/>
</dbReference>
<dbReference type="Pfam" id="PF01081">
    <property type="entry name" value="Aldolase"/>
    <property type="match status" value="1"/>
</dbReference>
<dbReference type="Proteomes" id="UP000611762">
    <property type="component" value="Unassembled WGS sequence"/>
</dbReference>